<dbReference type="FunFam" id="3.30.160.60:FF:001281">
    <property type="entry name" value="C2H2 transcription factor, putative"/>
    <property type="match status" value="1"/>
</dbReference>
<dbReference type="PANTHER" id="PTHR47660">
    <property type="entry name" value="TRANSCRIPTION FACTOR WITH C2H2 AND ZN(2)-CYS(6) DNA BINDING DOMAIN (EUROFUNG)-RELATED-RELATED"/>
    <property type="match status" value="1"/>
</dbReference>
<name>A0A3A2ZBF0_9EURO</name>
<evidence type="ECO:0000256" key="3">
    <source>
        <dbReference type="ARBA" id="ARBA00023015"/>
    </source>
</evidence>
<sequence length="632" mass="69546">MSPEKDGGSQETVISYEAQRDTNDRLDRNIQASSTHGLIECPVCQSTFRRPEHLKRHFRSHTKEKPFECAQCGRHFSRTDTLHRHELSHHSMGAEGGKDHAHRITVKTFRACFKCATARVRCSGGIPCGRCENRSLECEYPTARRSKAKARKQACQNASSAKEDSYHRKLQVPIASTNENDARLVQDETESPPQMPAFKMTQFQLQLNHPNTSNGSPKGTSDLGLEESITEEQSKGPQIDHRYASAGERNQPSANASKSGGETGIPILPYDQTNIPQGHPNIPASGAQNSLSSEQLPGVDYQLGNIQPAIGNPDIDIEMGPGDNQQTQLGLQQPFLDQSMLSMNWLPNDFFLGTANNQPPLPGFSSHSNLDQTYFLDGSLAQISWLPPVVNGEHSGSSFTGNASQDTPSGSTPLGTDVESSSQYTSAVGDGSSHSSPHDPTARSGNYYVDGAAARLPRYRPKQSLLTKASTGLATVSSQPKSDSTYAIGFPRFEGIGADSMSEKGFRHQIEPSTYNKIHSTFFQLCCTENFIYQKFESENFPSGEVLTNFIHIYFDYFQSVYPIFHFPTFDPNKCHWLVTLAVSTIGCHVAGIPETEKCTAAFHEFLRRAISVEVSELTYSPQVVSINLSLL</sequence>
<feature type="compositionally biased region" description="Polar residues" evidence="8">
    <location>
        <begin position="248"/>
        <end position="260"/>
    </location>
</feature>
<dbReference type="Pfam" id="PF04082">
    <property type="entry name" value="Fungal_trans"/>
    <property type="match status" value="1"/>
</dbReference>
<comment type="caution">
    <text evidence="11">The sequence shown here is derived from an EMBL/GenBank/DDBJ whole genome shotgun (WGS) entry which is preliminary data.</text>
</comment>
<evidence type="ECO:0000256" key="4">
    <source>
        <dbReference type="ARBA" id="ARBA00023125"/>
    </source>
</evidence>
<keyword evidence="4" id="KW-0238">DNA-binding</keyword>
<reference evidence="12" key="1">
    <citation type="submission" date="2017-02" db="EMBL/GenBank/DDBJ databases">
        <authorList>
            <person name="Tafer H."/>
            <person name="Lopandic K."/>
        </authorList>
    </citation>
    <scope>NUCLEOTIDE SEQUENCE [LARGE SCALE GENOMIC DNA]</scope>
    <source>
        <strain evidence="12">CBS 366.77</strain>
    </source>
</reference>
<dbReference type="SMART" id="SM00355">
    <property type="entry name" value="ZnF_C2H2"/>
    <property type="match status" value="2"/>
</dbReference>
<keyword evidence="1" id="KW-0479">Metal-binding</keyword>
<evidence type="ECO:0000256" key="7">
    <source>
        <dbReference type="PROSITE-ProRule" id="PRU00042"/>
    </source>
</evidence>
<feature type="compositionally biased region" description="Polar residues" evidence="8">
    <location>
        <begin position="395"/>
        <end position="426"/>
    </location>
</feature>
<dbReference type="GO" id="GO:0008270">
    <property type="term" value="F:zinc ion binding"/>
    <property type="evidence" value="ECO:0007669"/>
    <property type="project" value="UniProtKB-KW"/>
</dbReference>
<dbReference type="InterPro" id="IPR001138">
    <property type="entry name" value="Zn2Cys6_DnaBD"/>
</dbReference>
<dbReference type="CDD" id="cd00067">
    <property type="entry name" value="GAL4"/>
    <property type="match status" value="1"/>
</dbReference>
<dbReference type="Pfam" id="PF00096">
    <property type="entry name" value="zf-C2H2"/>
    <property type="match status" value="1"/>
</dbReference>
<dbReference type="STRING" id="2070753.A0A3A2ZBF0"/>
<feature type="region of interest" description="Disordered" evidence="8">
    <location>
        <begin position="173"/>
        <end position="194"/>
    </location>
</feature>
<gene>
    <name evidence="11" type="ORF">PHISCL_07721</name>
</gene>
<dbReference type="PROSITE" id="PS00028">
    <property type="entry name" value="ZINC_FINGER_C2H2_1"/>
    <property type="match status" value="1"/>
</dbReference>
<feature type="domain" description="Zn(2)-C6 fungal-type" evidence="9">
    <location>
        <begin position="111"/>
        <end position="140"/>
    </location>
</feature>
<dbReference type="Pfam" id="PF00172">
    <property type="entry name" value="Zn_clus"/>
    <property type="match status" value="1"/>
</dbReference>
<dbReference type="InterPro" id="IPR013087">
    <property type="entry name" value="Znf_C2H2_type"/>
</dbReference>
<dbReference type="SMART" id="SM00066">
    <property type="entry name" value="GAL4"/>
    <property type="match status" value="1"/>
</dbReference>
<feature type="region of interest" description="Disordered" evidence="8">
    <location>
        <begin position="247"/>
        <end position="292"/>
    </location>
</feature>
<keyword evidence="2" id="KW-0862">Zinc</keyword>
<feature type="region of interest" description="Disordered" evidence="8">
    <location>
        <begin position="1"/>
        <end position="24"/>
    </location>
</feature>
<feature type="domain" description="C2H2-type" evidence="10">
    <location>
        <begin position="39"/>
        <end position="66"/>
    </location>
</feature>
<proteinExistence type="predicted"/>
<keyword evidence="5" id="KW-0804">Transcription</keyword>
<dbReference type="Gene3D" id="4.10.240.10">
    <property type="entry name" value="Zn(2)-C6 fungal-type DNA-binding domain"/>
    <property type="match status" value="1"/>
</dbReference>
<keyword evidence="6" id="KW-0539">Nucleus</keyword>
<dbReference type="EMBL" id="MVGC01000355">
    <property type="protein sequence ID" value="RJE19940.1"/>
    <property type="molecule type" value="Genomic_DNA"/>
</dbReference>
<evidence type="ECO:0000313" key="11">
    <source>
        <dbReference type="EMBL" id="RJE19940.1"/>
    </source>
</evidence>
<dbReference type="PANTHER" id="PTHR47660:SF7">
    <property type="entry name" value="TRANSCRIPTION FACTOR WITH C2H2 AND ZN(2)-CYS(6) DNA BINDING DOMAIN (EUROFUNG)"/>
    <property type="match status" value="1"/>
</dbReference>
<accession>A0A3A2ZBF0</accession>
<organism evidence="11 12">
    <name type="scientific">Aspergillus sclerotialis</name>
    <dbReference type="NCBI Taxonomy" id="2070753"/>
    <lineage>
        <taxon>Eukaryota</taxon>
        <taxon>Fungi</taxon>
        <taxon>Dikarya</taxon>
        <taxon>Ascomycota</taxon>
        <taxon>Pezizomycotina</taxon>
        <taxon>Eurotiomycetes</taxon>
        <taxon>Eurotiomycetidae</taxon>
        <taxon>Eurotiales</taxon>
        <taxon>Aspergillaceae</taxon>
        <taxon>Aspergillus</taxon>
        <taxon>Aspergillus subgen. Polypaecilum</taxon>
    </lineage>
</organism>
<dbReference type="FunFam" id="3.30.160.60:FF:001719">
    <property type="entry name" value="C2H2 type zinc finger domain protein"/>
    <property type="match status" value="1"/>
</dbReference>
<feature type="domain" description="C2H2-type" evidence="10">
    <location>
        <begin position="67"/>
        <end position="89"/>
    </location>
</feature>
<dbReference type="GO" id="GO:0000981">
    <property type="term" value="F:DNA-binding transcription factor activity, RNA polymerase II-specific"/>
    <property type="evidence" value="ECO:0007669"/>
    <property type="project" value="InterPro"/>
</dbReference>
<evidence type="ECO:0000256" key="8">
    <source>
        <dbReference type="SAM" id="MobiDB-lite"/>
    </source>
</evidence>
<evidence type="ECO:0000313" key="12">
    <source>
        <dbReference type="Proteomes" id="UP000266188"/>
    </source>
</evidence>
<evidence type="ECO:0000259" key="10">
    <source>
        <dbReference type="PROSITE" id="PS50157"/>
    </source>
</evidence>
<evidence type="ECO:0000256" key="6">
    <source>
        <dbReference type="ARBA" id="ARBA00023242"/>
    </source>
</evidence>
<dbReference type="InterPro" id="IPR007219">
    <property type="entry name" value="XnlR_reg_dom"/>
</dbReference>
<evidence type="ECO:0000256" key="5">
    <source>
        <dbReference type="ARBA" id="ARBA00023163"/>
    </source>
</evidence>
<dbReference type="SUPFAM" id="SSF57667">
    <property type="entry name" value="beta-beta-alpha zinc fingers"/>
    <property type="match status" value="1"/>
</dbReference>
<dbReference type="Gene3D" id="3.30.160.60">
    <property type="entry name" value="Classic Zinc Finger"/>
    <property type="match status" value="2"/>
</dbReference>
<evidence type="ECO:0000256" key="1">
    <source>
        <dbReference type="ARBA" id="ARBA00022723"/>
    </source>
</evidence>
<dbReference type="InterPro" id="IPR036864">
    <property type="entry name" value="Zn2-C6_fun-type_DNA-bd_sf"/>
</dbReference>
<dbReference type="OrthoDB" id="10018191at2759"/>
<dbReference type="GO" id="GO:0006351">
    <property type="term" value="P:DNA-templated transcription"/>
    <property type="evidence" value="ECO:0007669"/>
    <property type="project" value="InterPro"/>
</dbReference>
<evidence type="ECO:0000259" key="9">
    <source>
        <dbReference type="PROSITE" id="PS50048"/>
    </source>
</evidence>
<keyword evidence="3" id="KW-0805">Transcription regulation</keyword>
<dbReference type="PROSITE" id="PS50048">
    <property type="entry name" value="ZN2_CY6_FUNGAL_2"/>
    <property type="match status" value="1"/>
</dbReference>
<dbReference type="AlphaFoldDB" id="A0A3A2ZBF0"/>
<dbReference type="CDD" id="cd12148">
    <property type="entry name" value="fungal_TF_MHR"/>
    <property type="match status" value="1"/>
</dbReference>
<dbReference type="PROSITE" id="PS50157">
    <property type="entry name" value="ZINC_FINGER_C2H2_2"/>
    <property type="match status" value="2"/>
</dbReference>
<evidence type="ECO:0000256" key="2">
    <source>
        <dbReference type="ARBA" id="ARBA00022833"/>
    </source>
</evidence>
<dbReference type="GO" id="GO:0003677">
    <property type="term" value="F:DNA binding"/>
    <property type="evidence" value="ECO:0007669"/>
    <property type="project" value="UniProtKB-KW"/>
</dbReference>
<dbReference type="PROSITE" id="PS00463">
    <property type="entry name" value="ZN2_CY6_FUNGAL_1"/>
    <property type="match status" value="1"/>
</dbReference>
<keyword evidence="12" id="KW-1185">Reference proteome</keyword>
<dbReference type="SUPFAM" id="SSF57701">
    <property type="entry name" value="Zn2/Cys6 DNA-binding domain"/>
    <property type="match status" value="1"/>
</dbReference>
<feature type="region of interest" description="Disordered" evidence="8">
    <location>
        <begin position="395"/>
        <end position="446"/>
    </location>
</feature>
<feature type="region of interest" description="Disordered" evidence="8">
    <location>
        <begin position="149"/>
        <end position="168"/>
    </location>
</feature>
<keyword evidence="7" id="KW-0863">Zinc-finger</keyword>
<protein>
    <submittedName>
        <fullName evidence="11">C2H2 transcription factor</fullName>
    </submittedName>
</protein>
<dbReference type="InterPro" id="IPR036236">
    <property type="entry name" value="Znf_C2H2_sf"/>
</dbReference>
<dbReference type="Proteomes" id="UP000266188">
    <property type="component" value="Unassembled WGS sequence"/>
</dbReference>